<gene>
    <name evidence="2" type="ORF">C7M84_018154</name>
</gene>
<proteinExistence type="predicted"/>
<dbReference type="EMBL" id="QCYY01003353">
    <property type="protein sequence ID" value="ROT63933.1"/>
    <property type="molecule type" value="Genomic_DNA"/>
</dbReference>
<reference evidence="2 3" key="1">
    <citation type="submission" date="2018-04" db="EMBL/GenBank/DDBJ databases">
        <authorList>
            <person name="Zhang X."/>
            <person name="Yuan J."/>
            <person name="Li F."/>
            <person name="Xiang J."/>
        </authorList>
    </citation>
    <scope>NUCLEOTIDE SEQUENCE [LARGE SCALE GENOMIC DNA]</scope>
    <source>
        <tissue evidence="2">Muscle</tissue>
    </source>
</reference>
<feature type="region of interest" description="Disordered" evidence="1">
    <location>
        <begin position="345"/>
        <end position="382"/>
    </location>
</feature>
<feature type="region of interest" description="Disordered" evidence="1">
    <location>
        <begin position="32"/>
        <end position="164"/>
    </location>
</feature>
<evidence type="ECO:0000256" key="1">
    <source>
        <dbReference type="SAM" id="MobiDB-lite"/>
    </source>
</evidence>
<protein>
    <submittedName>
        <fullName evidence="2">Uncharacterized protein</fullName>
    </submittedName>
</protein>
<feature type="compositionally biased region" description="Basic and acidic residues" evidence="1">
    <location>
        <begin position="54"/>
        <end position="79"/>
    </location>
</feature>
<accession>A0A3R7PYY6</accession>
<feature type="compositionally biased region" description="Basic residues" evidence="1">
    <location>
        <begin position="133"/>
        <end position="148"/>
    </location>
</feature>
<keyword evidence="3" id="KW-1185">Reference proteome</keyword>
<name>A0A3R7PYY6_PENVA</name>
<evidence type="ECO:0000313" key="2">
    <source>
        <dbReference type="EMBL" id="ROT63933.1"/>
    </source>
</evidence>
<sequence length="382" mass="43571">MIDGARASRTGINFPIFRPRDSAQERGALLRDGDLSRPPASGFGVRAGSTTPDARLRHQLVETRRPVSDARRPLNDTRRPSRLTTPDAQFRRQLNDANAHPPTPTQRTRRPLSDARFYPAVSSLDTPLSPHGIHGKKKNPARPRHSRPTRGSPSRARHVEAPRQLPFTPFSSIPQFFFDSFSLSFPRRGRNQSSPPFRQILNFSFLFPLPFLPPGEEETNSHPLFVNSSIFLSYSFSLYFPRRGRNQSSPPFRQFLNFSFLFPLFFPPRGRNQPSPPFRQFLNFSFLFPLSLSFPRRGRNQPSPPFRRNHNPHPLFANSSIFLPRSPPRPTIRCRCQGYATDGPWKQLGGTTDRRGGLREKRAARSTTTFPPPPCSEIDNIR</sequence>
<feature type="compositionally biased region" description="Basic and acidic residues" evidence="1">
    <location>
        <begin position="352"/>
        <end position="363"/>
    </location>
</feature>
<evidence type="ECO:0000313" key="3">
    <source>
        <dbReference type="Proteomes" id="UP000283509"/>
    </source>
</evidence>
<comment type="caution">
    <text evidence="2">The sequence shown here is derived from an EMBL/GenBank/DDBJ whole genome shotgun (WGS) entry which is preliminary data.</text>
</comment>
<reference evidence="2 3" key="2">
    <citation type="submission" date="2019-01" db="EMBL/GenBank/DDBJ databases">
        <title>The decoding of complex shrimp genome reveals the adaptation for benthos swimmer, frequently molting mechanism and breeding impact on genome.</title>
        <authorList>
            <person name="Sun Y."/>
            <person name="Gao Y."/>
            <person name="Yu Y."/>
        </authorList>
    </citation>
    <scope>NUCLEOTIDE SEQUENCE [LARGE SCALE GENOMIC DNA]</scope>
    <source>
        <tissue evidence="2">Muscle</tissue>
    </source>
</reference>
<organism evidence="2 3">
    <name type="scientific">Penaeus vannamei</name>
    <name type="common">Whiteleg shrimp</name>
    <name type="synonym">Litopenaeus vannamei</name>
    <dbReference type="NCBI Taxonomy" id="6689"/>
    <lineage>
        <taxon>Eukaryota</taxon>
        <taxon>Metazoa</taxon>
        <taxon>Ecdysozoa</taxon>
        <taxon>Arthropoda</taxon>
        <taxon>Crustacea</taxon>
        <taxon>Multicrustacea</taxon>
        <taxon>Malacostraca</taxon>
        <taxon>Eumalacostraca</taxon>
        <taxon>Eucarida</taxon>
        <taxon>Decapoda</taxon>
        <taxon>Dendrobranchiata</taxon>
        <taxon>Penaeoidea</taxon>
        <taxon>Penaeidae</taxon>
        <taxon>Penaeus</taxon>
    </lineage>
</organism>
<dbReference type="AlphaFoldDB" id="A0A3R7PYY6"/>
<dbReference type="Proteomes" id="UP000283509">
    <property type="component" value="Unassembled WGS sequence"/>
</dbReference>